<accession>A0A433NPF1</accession>
<keyword evidence="5" id="KW-0521">NADP</keyword>
<dbReference type="InterPro" id="IPR002347">
    <property type="entry name" value="SDR_fam"/>
</dbReference>
<dbReference type="EMBL" id="RSCJ01000002">
    <property type="protein sequence ID" value="RUR85711.1"/>
    <property type="molecule type" value="Genomic_DNA"/>
</dbReference>
<reference evidence="10 11" key="1">
    <citation type="journal article" date="2019" name="Genome Biol. Evol.">
        <title>Day and night: Metabolic profiles and evolutionary relationships of six axenic non-marine cyanobacteria.</title>
        <authorList>
            <person name="Will S.E."/>
            <person name="Henke P."/>
            <person name="Boedeker C."/>
            <person name="Huang S."/>
            <person name="Brinkmann H."/>
            <person name="Rohde M."/>
            <person name="Jarek M."/>
            <person name="Friedl T."/>
            <person name="Seufert S."/>
            <person name="Schumacher M."/>
            <person name="Overmann J."/>
            <person name="Neumann-Schaal M."/>
            <person name="Petersen J."/>
        </authorList>
    </citation>
    <scope>NUCLEOTIDE SEQUENCE [LARGE SCALE GENOMIC DNA]</scope>
    <source>
        <strain evidence="10 11">PCC 6912</strain>
    </source>
</reference>
<evidence type="ECO:0000256" key="4">
    <source>
        <dbReference type="ARBA" id="ARBA00022824"/>
    </source>
</evidence>
<dbReference type="GO" id="GO:0030148">
    <property type="term" value="P:sphingolipid biosynthetic process"/>
    <property type="evidence" value="ECO:0007669"/>
    <property type="project" value="InterPro"/>
</dbReference>
<evidence type="ECO:0000256" key="1">
    <source>
        <dbReference type="ARBA" id="ARBA00004240"/>
    </source>
</evidence>
<gene>
    <name evidence="10" type="ORF">PCC6912_05360</name>
</gene>
<evidence type="ECO:0000256" key="6">
    <source>
        <dbReference type="ARBA" id="ARBA00022919"/>
    </source>
</evidence>
<dbReference type="OrthoDB" id="9785520at2"/>
<protein>
    <recommendedName>
        <fullName evidence="9">3-dehydrosphinganine reductase</fullName>
        <ecNumber evidence="9">1.1.1.102</ecNumber>
    </recommendedName>
</protein>
<keyword evidence="4" id="KW-0256">Endoplasmic reticulum</keyword>
<evidence type="ECO:0000313" key="11">
    <source>
        <dbReference type="Proteomes" id="UP000268857"/>
    </source>
</evidence>
<dbReference type="FunFam" id="3.40.50.720:FF:000468">
    <property type="entry name" value="Short-chain dehydrogenase, putative"/>
    <property type="match status" value="1"/>
</dbReference>
<dbReference type="GO" id="GO:0047560">
    <property type="term" value="F:3-dehydrosphinganine reductase activity"/>
    <property type="evidence" value="ECO:0007669"/>
    <property type="project" value="UniProtKB-EC"/>
</dbReference>
<dbReference type="GO" id="GO:0016020">
    <property type="term" value="C:membrane"/>
    <property type="evidence" value="ECO:0007669"/>
    <property type="project" value="GOC"/>
</dbReference>
<name>A0A433NPF1_CHLFR</name>
<sequence>MYKHVIITGGSSGIGKAIATLLIKSGANVCIISRNQTKLNSTQAELETLKIHPEQQILAISADVSQWEQTQKAIATAIAELGVPDLLIASAGIAHPGYFTELEVAIFEETMAINYFGTLYCIKAALPAMLQQQKGHIVIISSGAGLIGLYGYTPYSPSKFAVRGLAESLRGELKTAGLHISIVYPPDTDTPQLAAENQTKPPETKLITQSAQIMTAEKVAIEILQGITRKAFAITPGLEMSLLMRLHSLFAPLLQWYFDSLVRKTRHNKKLQINNEINFYR</sequence>
<evidence type="ECO:0000256" key="3">
    <source>
        <dbReference type="ARBA" id="ARBA00004991"/>
    </source>
</evidence>
<dbReference type="Gene3D" id="3.40.50.720">
    <property type="entry name" value="NAD(P)-binding Rossmann-like Domain"/>
    <property type="match status" value="1"/>
</dbReference>
<comment type="subcellular location">
    <subcellularLocation>
        <location evidence="1">Endoplasmic reticulum</location>
    </subcellularLocation>
</comment>
<comment type="pathway">
    <text evidence="3">Sphingolipid metabolism.</text>
</comment>
<dbReference type="CDD" id="cd08939">
    <property type="entry name" value="KDSR-like_SDR_c"/>
    <property type="match status" value="1"/>
</dbReference>
<dbReference type="PRINTS" id="PR00081">
    <property type="entry name" value="GDHRDH"/>
</dbReference>
<dbReference type="Proteomes" id="UP000268857">
    <property type="component" value="Unassembled WGS sequence"/>
</dbReference>
<dbReference type="AlphaFoldDB" id="A0A433NPF1"/>
<dbReference type="Pfam" id="PF00106">
    <property type="entry name" value="adh_short"/>
    <property type="match status" value="1"/>
</dbReference>
<dbReference type="PANTHER" id="PTHR43550:SF3">
    <property type="entry name" value="3-KETODIHYDROSPHINGOSINE REDUCTASE"/>
    <property type="match status" value="1"/>
</dbReference>
<comment type="caution">
    <text evidence="10">The sequence shown here is derived from an EMBL/GenBank/DDBJ whole genome shotgun (WGS) entry which is preliminary data.</text>
</comment>
<dbReference type="RefSeq" id="WP_016878122.1">
    <property type="nucleotide sequence ID" value="NZ_AJLN01000141.1"/>
</dbReference>
<dbReference type="GO" id="GO:0006666">
    <property type="term" value="P:3-keto-sphinganine metabolic process"/>
    <property type="evidence" value="ECO:0007669"/>
    <property type="project" value="InterPro"/>
</dbReference>
<dbReference type="PANTHER" id="PTHR43550">
    <property type="entry name" value="3-KETODIHYDROSPHINGOSINE REDUCTASE"/>
    <property type="match status" value="1"/>
</dbReference>
<dbReference type="STRING" id="211165.GCA_000317285_06117"/>
<dbReference type="InterPro" id="IPR036291">
    <property type="entry name" value="NAD(P)-bd_dom_sf"/>
</dbReference>
<evidence type="ECO:0000256" key="7">
    <source>
        <dbReference type="ARBA" id="ARBA00023002"/>
    </source>
</evidence>
<keyword evidence="11" id="KW-1185">Reference proteome</keyword>
<keyword evidence="7" id="KW-0560">Oxidoreductase</keyword>
<keyword evidence="8" id="KW-0443">Lipid metabolism</keyword>
<keyword evidence="6" id="KW-0746">Sphingolipid metabolism</keyword>
<dbReference type="InterPro" id="IPR045022">
    <property type="entry name" value="KDSR-like"/>
</dbReference>
<evidence type="ECO:0000256" key="9">
    <source>
        <dbReference type="ARBA" id="ARBA00026112"/>
    </source>
</evidence>
<evidence type="ECO:0000256" key="5">
    <source>
        <dbReference type="ARBA" id="ARBA00022857"/>
    </source>
</evidence>
<evidence type="ECO:0000313" key="10">
    <source>
        <dbReference type="EMBL" id="RUR85711.1"/>
    </source>
</evidence>
<proteinExistence type="predicted"/>
<organism evidence="10 11">
    <name type="scientific">Chlorogloeopsis fritschii PCC 6912</name>
    <dbReference type="NCBI Taxonomy" id="211165"/>
    <lineage>
        <taxon>Bacteria</taxon>
        <taxon>Bacillati</taxon>
        <taxon>Cyanobacteriota</taxon>
        <taxon>Cyanophyceae</taxon>
        <taxon>Nostocales</taxon>
        <taxon>Chlorogloeopsidaceae</taxon>
        <taxon>Chlorogloeopsis</taxon>
    </lineage>
</organism>
<dbReference type="EC" id="1.1.1.102" evidence="9"/>
<comment type="pathway">
    <text evidence="2">Lipid metabolism; sphingolipid metabolism.</text>
</comment>
<evidence type="ECO:0000256" key="8">
    <source>
        <dbReference type="ARBA" id="ARBA00023098"/>
    </source>
</evidence>
<dbReference type="SUPFAM" id="SSF51735">
    <property type="entry name" value="NAD(P)-binding Rossmann-fold domains"/>
    <property type="match status" value="1"/>
</dbReference>
<evidence type="ECO:0000256" key="2">
    <source>
        <dbReference type="ARBA" id="ARBA00004760"/>
    </source>
</evidence>